<name>A0A379FQ48_PRORE</name>
<dbReference type="AlphaFoldDB" id="A0A379FQ48"/>
<accession>A0A379FQ48</accession>
<gene>
    <name evidence="1" type="ORF">GHA_03902</name>
    <name evidence="2" type="ORF">NCTC11801_01759</name>
</gene>
<reference evidence="2 3" key="1">
    <citation type="submission" date="2018-06" db="EMBL/GenBank/DDBJ databases">
        <authorList>
            <consortium name="Pathogen Informatics"/>
            <person name="Doyle S."/>
        </authorList>
    </citation>
    <scope>NUCLEOTIDE SEQUENCE [LARGE SCALE GENOMIC DNA]</scope>
    <source>
        <strain evidence="2 3">NCTC11801</strain>
    </source>
</reference>
<proteinExistence type="predicted"/>
<dbReference type="EMBL" id="UGTZ01000001">
    <property type="protein sequence ID" value="SUC30818.1"/>
    <property type="molecule type" value="Genomic_DNA"/>
</dbReference>
<evidence type="ECO:0000313" key="3">
    <source>
        <dbReference type="Proteomes" id="UP000254208"/>
    </source>
</evidence>
<sequence length="31" mass="3308">MGTLFTVGFIGVLGVIALIDTISQRGKRDND</sequence>
<dbReference type="EMBL" id="CAHPSF010000014">
    <property type="protein sequence ID" value="CAB5713894.1"/>
    <property type="molecule type" value="Genomic_DNA"/>
</dbReference>
<dbReference type="Proteomes" id="UP000254208">
    <property type="component" value="Unassembled WGS sequence"/>
</dbReference>
<dbReference type="Proteomes" id="UP000834611">
    <property type="component" value="Unassembled WGS sequence"/>
</dbReference>
<protein>
    <submittedName>
        <fullName evidence="2">Uncharacterized protein</fullName>
    </submittedName>
</protein>
<organism evidence="2 3">
    <name type="scientific">Providencia rettgeri</name>
    <dbReference type="NCBI Taxonomy" id="587"/>
    <lineage>
        <taxon>Bacteria</taxon>
        <taxon>Pseudomonadati</taxon>
        <taxon>Pseudomonadota</taxon>
        <taxon>Gammaproteobacteria</taxon>
        <taxon>Enterobacterales</taxon>
        <taxon>Morganellaceae</taxon>
        <taxon>Providencia</taxon>
    </lineage>
</organism>
<evidence type="ECO:0000313" key="2">
    <source>
        <dbReference type="EMBL" id="SUC30818.1"/>
    </source>
</evidence>
<evidence type="ECO:0000313" key="1">
    <source>
        <dbReference type="EMBL" id="CAB5713894.1"/>
    </source>
</evidence>
<reference evidence="1" key="2">
    <citation type="submission" date="2020-05" db="EMBL/GenBank/DDBJ databases">
        <authorList>
            <person name="Delgado-Blas J."/>
        </authorList>
    </citation>
    <scope>NUCLEOTIDE SEQUENCE</scope>
    <source>
        <strain evidence="1">BB1453</strain>
    </source>
</reference>